<dbReference type="EMBL" id="CP097095">
    <property type="protein sequence ID" value="UQF79044.1"/>
    <property type="molecule type" value="Genomic_DNA"/>
</dbReference>
<dbReference type="NCBIfam" id="TIGR03544">
    <property type="entry name" value="DivI1A_domain"/>
    <property type="match status" value="3"/>
</dbReference>
<feature type="region of interest" description="Disordered" evidence="1">
    <location>
        <begin position="98"/>
        <end position="119"/>
    </location>
</feature>
<dbReference type="KEGG" id="agh:M3I41_05375"/>
<dbReference type="Proteomes" id="UP000830236">
    <property type="component" value="Chromosome"/>
</dbReference>
<accession>A0A9E7AI56</accession>
<gene>
    <name evidence="2" type="ORF">M3I41_05375</name>
</gene>
<dbReference type="AlphaFoldDB" id="A0A9E7AI56"/>
<protein>
    <submittedName>
        <fullName evidence="2">DivIVA domain-containing protein</fullName>
    </submittedName>
</protein>
<evidence type="ECO:0000313" key="3">
    <source>
        <dbReference type="Proteomes" id="UP000830236"/>
    </source>
</evidence>
<sequence>MLTAVQVRETQLPTTFMRQAYNQSQVNDLIDRIAATLSAYELDMATLPSRAVKASEVLNYRFDSVSFTKGYDRLAVNDLLHQAAKALGVWEKRYAGSPEVTQSDDASADSSHQATEQPTVAVRQATDNNVLSSSAVSSAQFPRHKFFEGYACEEVDDLLAKVVEALASYERGSNVKLLGSKDVEAARFTPTKFFTVGYEQDYVDEFLDRVVASLEYWEEHA</sequence>
<dbReference type="Gene3D" id="6.10.250.660">
    <property type="match status" value="1"/>
</dbReference>
<name>A0A9E7AI56_9ACTO</name>
<dbReference type="InterPro" id="IPR019933">
    <property type="entry name" value="DivIVA_domain"/>
</dbReference>
<evidence type="ECO:0000313" key="2">
    <source>
        <dbReference type="EMBL" id="UQF79044.1"/>
    </source>
</evidence>
<proteinExistence type="predicted"/>
<evidence type="ECO:0000256" key="1">
    <source>
        <dbReference type="SAM" id="MobiDB-lite"/>
    </source>
</evidence>
<organism evidence="2 3">
    <name type="scientific">Actinomyces graevenitzii</name>
    <dbReference type="NCBI Taxonomy" id="55565"/>
    <lineage>
        <taxon>Bacteria</taxon>
        <taxon>Bacillati</taxon>
        <taxon>Actinomycetota</taxon>
        <taxon>Actinomycetes</taxon>
        <taxon>Actinomycetales</taxon>
        <taxon>Actinomycetaceae</taxon>
        <taxon>Actinomyces</taxon>
    </lineage>
</organism>
<reference evidence="2" key="1">
    <citation type="submission" date="2022-05" db="EMBL/GenBank/DDBJ databases">
        <title>Using nanopore sequencing to obtain complete genomes from saliva samples.</title>
        <authorList>
            <person name="Baker J.L."/>
        </authorList>
    </citation>
    <scope>NUCLEOTIDE SEQUENCE</scope>
    <source>
        <strain evidence="2">JCVI-JB-Ag32</strain>
    </source>
</reference>